<protein>
    <submittedName>
        <fullName evidence="3">Hydrolase, carbon-nitrogen family protein</fullName>
    </submittedName>
</protein>
<dbReference type="PANTHER" id="PTHR23088:SF30">
    <property type="entry name" value="OMEGA-AMIDASE NIT2"/>
    <property type="match status" value="1"/>
</dbReference>
<accession>A0ABQ7J8Z9</accession>
<proteinExistence type="predicted"/>
<dbReference type="GO" id="GO:0016787">
    <property type="term" value="F:hydrolase activity"/>
    <property type="evidence" value="ECO:0007669"/>
    <property type="project" value="UniProtKB-KW"/>
</dbReference>
<dbReference type="Gene3D" id="3.60.110.10">
    <property type="entry name" value="Carbon-nitrogen hydrolase"/>
    <property type="match status" value="1"/>
</dbReference>
<dbReference type="InterPro" id="IPR045254">
    <property type="entry name" value="Nit1/2_C-N_Hydrolase"/>
</dbReference>
<dbReference type="Proteomes" id="UP000823046">
    <property type="component" value="Unassembled WGS sequence"/>
</dbReference>
<dbReference type="SUPFAM" id="SSF56317">
    <property type="entry name" value="Carbon-nitrogen hydrolase"/>
    <property type="match status" value="1"/>
</dbReference>
<dbReference type="Pfam" id="PF00795">
    <property type="entry name" value="CN_hydrolase"/>
    <property type="match status" value="1"/>
</dbReference>
<dbReference type="InterPro" id="IPR036526">
    <property type="entry name" value="C-N_Hydrolase_sf"/>
</dbReference>
<evidence type="ECO:0000313" key="4">
    <source>
        <dbReference type="Proteomes" id="UP000823046"/>
    </source>
</evidence>
<keyword evidence="1 3" id="KW-0378">Hydrolase</keyword>
<keyword evidence="4" id="KW-1185">Reference proteome</keyword>
<dbReference type="InterPro" id="IPR001110">
    <property type="entry name" value="UPF0012_CS"/>
</dbReference>
<dbReference type="PANTHER" id="PTHR23088">
    <property type="entry name" value="NITRILASE-RELATED"/>
    <property type="match status" value="1"/>
</dbReference>
<organism evidence="3 4">
    <name type="scientific">Cardiosporidium cionae</name>
    <dbReference type="NCBI Taxonomy" id="476202"/>
    <lineage>
        <taxon>Eukaryota</taxon>
        <taxon>Sar</taxon>
        <taxon>Alveolata</taxon>
        <taxon>Apicomplexa</taxon>
        <taxon>Aconoidasida</taxon>
        <taxon>Nephromycida</taxon>
        <taxon>Cardiosporidium</taxon>
    </lineage>
</organism>
<gene>
    <name evidence="3" type="ORF">IE077_003521</name>
</gene>
<dbReference type="PROSITE" id="PS01227">
    <property type="entry name" value="UPF0012"/>
    <property type="match status" value="1"/>
</dbReference>
<dbReference type="InterPro" id="IPR003010">
    <property type="entry name" value="C-N_Hydrolase"/>
</dbReference>
<comment type="caution">
    <text evidence="3">The sequence shown here is derived from an EMBL/GenBank/DDBJ whole genome shotgun (WGS) entry which is preliminary data.</text>
</comment>
<evidence type="ECO:0000259" key="2">
    <source>
        <dbReference type="PROSITE" id="PS50263"/>
    </source>
</evidence>
<name>A0ABQ7J8Z9_9APIC</name>
<reference evidence="3 4" key="1">
    <citation type="journal article" date="2020" name="bioRxiv">
        <title>Metabolic contributions of an alphaproteobacterial endosymbiont in the apicomplexan Cardiosporidium cionae.</title>
        <authorList>
            <person name="Hunter E.S."/>
            <person name="Paight C.J."/>
            <person name="Lane C.E."/>
        </authorList>
    </citation>
    <scope>NUCLEOTIDE SEQUENCE [LARGE SCALE GENOMIC DNA]</scope>
    <source>
        <strain evidence="3">ESH_2018</strain>
    </source>
</reference>
<dbReference type="CDD" id="cd07572">
    <property type="entry name" value="nit"/>
    <property type="match status" value="1"/>
</dbReference>
<dbReference type="PROSITE" id="PS50263">
    <property type="entry name" value="CN_HYDROLASE"/>
    <property type="match status" value="1"/>
</dbReference>
<evidence type="ECO:0000256" key="1">
    <source>
        <dbReference type="ARBA" id="ARBA00022801"/>
    </source>
</evidence>
<dbReference type="EMBL" id="JADAQX010000467">
    <property type="protein sequence ID" value="KAF8820135.1"/>
    <property type="molecule type" value="Genomic_DNA"/>
</dbReference>
<sequence length="364" mass="40179">MKIGLLQTPGLSVATVTAPLLAKTRQFQWIFQSLKKASRQEDSTGKFCDVLVLPEMWNTPYNIACFRHFAEVIPPVNSMPFKNQSVEYTTKVSEILSTSGVSDSDVLAQLKDILQTVSHDTQIAHSSNNETNDSTLLESCISTAVLAVIARVFRVLVIGGTISEMDALGNVYNCATVFNSNGTLVAKYRKTHLFDIDIPNKIKFVESETLSPGGNITTFSTEWGIIGLGICYDMRFPELAMCMRRKGAVILIYPGSFNTTTGPAHWQLLLRARAVDNQCFVVGCAPGISPQNEICVSNGDLKEYPAYGHTTIVNPWGTVLLDAGESIGYFSCDVDLDEVERTRLQIPISKQKRTDLYEVLDIME</sequence>
<feature type="domain" description="CN hydrolase" evidence="2">
    <location>
        <begin position="14"/>
        <end position="336"/>
    </location>
</feature>
<evidence type="ECO:0000313" key="3">
    <source>
        <dbReference type="EMBL" id="KAF8820135.1"/>
    </source>
</evidence>